<protein>
    <submittedName>
        <fullName evidence="1">Uncharacterized protein</fullName>
    </submittedName>
</protein>
<dbReference type="Proteomes" id="UP001500064">
    <property type="component" value="Unassembled WGS sequence"/>
</dbReference>
<evidence type="ECO:0000313" key="1">
    <source>
        <dbReference type="EMBL" id="GAA1664770.1"/>
    </source>
</evidence>
<evidence type="ECO:0000313" key="2">
    <source>
        <dbReference type="Proteomes" id="UP001500064"/>
    </source>
</evidence>
<name>A0ABN2G3K1_9ACTN</name>
<accession>A0ABN2G3K1</accession>
<proteinExistence type="predicted"/>
<dbReference type="RefSeq" id="WP_346111235.1">
    <property type="nucleotide sequence ID" value="NZ_BAAAMU010000072.1"/>
</dbReference>
<comment type="caution">
    <text evidence="1">The sequence shown here is derived from an EMBL/GenBank/DDBJ whole genome shotgun (WGS) entry which is preliminary data.</text>
</comment>
<reference evidence="1 2" key="1">
    <citation type="journal article" date="2019" name="Int. J. Syst. Evol. Microbiol.">
        <title>The Global Catalogue of Microorganisms (GCM) 10K type strain sequencing project: providing services to taxonomists for standard genome sequencing and annotation.</title>
        <authorList>
            <consortium name="The Broad Institute Genomics Platform"/>
            <consortium name="The Broad Institute Genome Sequencing Center for Infectious Disease"/>
            <person name="Wu L."/>
            <person name="Ma J."/>
        </authorList>
    </citation>
    <scope>NUCLEOTIDE SEQUENCE [LARGE SCALE GENOMIC DNA]</scope>
    <source>
        <strain evidence="1 2">JCM 13929</strain>
    </source>
</reference>
<sequence length="54" mass="4993">MLLAAAAPVAAAPLIVATSLVAALSCAALIGGASSPNPSILYGTATAGHPPHSG</sequence>
<dbReference type="EMBL" id="BAAAMU010000072">
    <property type="protein sequence ID" value="GAA1664770.1"/>
    <property type="molecule type" value="Genomic_DNA"/>
</dbReference>
<gene>
    <name evidence="1" type="ORF">GCM10009733_073090</name>
</gene>
<organism evidence="1 2">
    <name type="scientific">Nonomuraea maheshkhaliensis</name>
    <dbReference type="NCBI Taxonomy" id="419590"/>
    <lineage>
        <taxon>Bacteria</taxon>
        <taxon>Bacillati</taxon>
        <taxon>Actinomycetota</taxon>
        <taxon>Actinomycetes</taxon>
        <taxon>Streptosporangiales</taxon>
        <taxon>Streptosporangiaceae</taxon>
        <taxon>Nonomuraea</taxon>
    </lineage>
</organism>
<keyword evidence="2" id="KW-1185">Reference proteome</keyword>